<gene>
    <name evidence="10" type="ORF">DEA37_0012246</name>
</gene>
<keyword evidence="10" id="KW-0456">Lyase</keyword>
<proteinExistence type="inferred from homology"/>
<evidence type="ECO:0000256" key="6">
    <source>
        <dbReference type="ARBA" id="ARBA00023192"/>
    </source>
</evidence>
<evidence type="ECO:0000256" key="7">
    <source>
        <dbReference type="ARBA" id="ARBA00029853"/>
    </source>
</evidence>
<dbReference type="Proteomes" id="UP000324629">
    <property type="component" value="Unassembled WGS sequence"/>
</dbReference>
<sequence>MPKHDVHLTTSVDASVWVVVSQVGKPSSYQKMDNFDTTYNAVVQCVDEFLEKHFRPFEGIETIATHGGYDPRSLPEVGCPVIPPITMSTTFQQSSPGVTKYDYSRAGNFSRECLEKCIAQLEAGDHCSVYSSGLACLAAITQLLSSGDHIVASDDMYGGSGRYLRSLATKAGLTFTLVDMREEELFTAALQPNTRLVLIESPTNPLMRLVNIERISSIAHNYDKTILVAVDNTFMSPYFQRPLDLGADISWHSLTKYMNGHSDVVLGALVTRNHPELSKKFNFIQLAGGAVPSPFDCFMCLRGLRTLPVRMRAHMHHALTVAMMLERHPKVEKVIHPALPTHPQHRLALEQMRGFSGMVSVYLRCTAEEAVTFVKSVKIFALAESLGGYESLIEIPSIMTHTSVPYSVRIENGILDNMIRLSVGLEDSKDLSRALYESLDAISSTAA</sequence>
<evidence type="ECO:0000256" key="2">
    <source>
        <dbReference type="ARBA" id="ARBA00005038"/>
    </source>
</evidence>
<keyword evidence="11" id="KW-1185">Reference proteome</keyword>
<dbReference type="AlphaFoldDB" id="A0A5J4NEA0"/>
<dbReference type="EC" id="4.4.1.1" evidence="4"/>
<evidence type="ECO:0000256" key="9">
    <source>
        <dbReference type="RuleBase" id="RU362118"/>
    </source>
</evidence>
<dbReference type="EMBL" id="QNGE01003653">
    <property type="protein sequence ID" value="KAA3673770.1"/>
    <property type="molecule type" value="Genomic_DNA"/>
</dbReference>
<name>A0A5J4NEA0_9TREM</name>
<dbReference type="PROSITE" id="PS00868">
    <property type="entry name" value="CYS_MET_METAB_PP"/>
    <property type="match status" value="1"/>
</dbReference>
<evidence type="ECO:0000256" key="5">
    <source>
        <dbReference type="ARBA" id="ARBA00022898"/>
    </source>
</evidence>
<keyword evidence="6" id="KW-0028">Amino-acid biosynthesis</keyword>
<evidence type="ECO:0000256" key="8">
    <source>
        <dbReference type="PIRSR" id="PIRSR001434-2"/>
    </source>
</evidence>
<dbReference type="GO" id="GO:0019346">
    <property type="term" value="P:transsulfuration"/>
    <property type="evidence" value="ECO:0007669"/>
    <property type="project" value="InterPro"/>
</dbReference>
<dbReference type="InterPro" id="IPR015421">
    <property type="entry name" value="PyrdxlP-dep_Trfase_major"/>
</dbReference>
<evidence type="ECO:0000313" key="11">
    <source>
        <dbReference type="Proteomes" id="UP000324629"/>
    </source>
</evidence>
<dbReference type="InterPro" id="IPR000277">
    <property type="entry name" value="Cys/Met-Metab_PyrdxlP-dep_enz"/>
</dbReference>
<dbReference type="Pfam" id="PF01053">
    <property type="entry name" value="Cys_Met_Meta_PP"/>
    <property type="match status" value="1"/>
</dbReference>
<dbReference type="GO" id="GO:0004123">
    <property type="term" value="F:cystathionine gamma-lyase activity"/>
    <property type="evidence" value="ECO:0007669"/>
    <property type="project" value="TreeGrafter"/>
</dbReference>
<evidence type="ECO:0000256" key="3">
    <source>
        <dbReference type="ARBA" id="ARBA00009077"/>
    </source>
</evidence>
<evidence type="ECO:0000313" key="10">
    <source>
        <dbReference type="EMBL" id="KAA3673770.1"/>
    </source>
</evidence>
<evidence type="ECO:0000256" key="4">
    <source>
        <dbReference type="ARBA" id="ARBA00012085"/>
    </source>
</evidence>
<dbReference type="PANTHER" id="PTHR11808">
    <property type="entry name" value="TRANS-SULFURATION ENZYME FAMILY MEMBER"/>
    <property type="match status" value="1"/>
</dbReference>
<dbReference type="PIRSF" id="PIRSF001434">
    <property type="entry name" value="CGS"/>
    <property type="match status" value="1"/>
</dbReference>
<comment type="similarity">
    <text evidence="3 9">Belongs to the trans-sulfuration enzymes family.</text>
</comment>
<organism evidence="10 11">
    <name type="scientific">Paragonimus westermani</name>
    <dbReference type="NCBI Taxonomy" id="34504"/>
    <lineage>
        <taxon>Eukaryota</taxon>
        <taxon>Metazoa</taxon>
        <taxon>Spiralia</taxon>
        <taxon>Lophotrochozoa</taxon>
        <taxon>Platyhelminthes</taxon>
        <taxon>Trematoda</taxon>
        <taxon>Digenea</taxon>
        <taxon>Plagiorchiida</taxon>
        <taxon>Troglotremata</taxon>
        <taxon>Troglotrematidae</taxon>
        <taxon>Paragonimus</taxon>
    </lineage>
</organism>
<dbReference type="FunFam" id="3.40.640.10:FF:000009">
    <property type="entry name" value="Cystathionine gamma-synthase homolog"/>
    <property type="match status" value="1"/>
</dbReference>
<comment type="pathway">
    <text evidence="2">Amino-acid biosynthesis; L-cysteine biosynthesis; L-cysteine from L-homocysteine and L-serine: step 2/2.</text>
</comment>
<comment type="cofactor">
    <cofactor evidence="1 9">
        <name>pyridoxal 5'-phosphate</name>
        <dbReference type="ChEBI" id="CHEBI:597326"/>
    </cofactor>
</comment>
<protein>
    <recommendedName>
        <fullName evidence="4">cystathionine gamma-lyase</fullName>
        <ecNumber evidence="4">4.4.1.1</ecNumber>
    </recommendedName>
    <alternativeName>
        <fullName evidence="7">Gamma-cystathionase</fullName>
    </alternativeName>
</protein>
<dbReference type="GO" id="GO:0019343">
    <property type="term" value="P:cysteine biosynthetic process via cystathionine"/>
    <property type="evidence" value="ECO:0007669"/>
    <property type="project" value="TreeGrafter"/>
</dbReference>
<accession>A0A5J4NEA0</accession>
<reference evidence="10 11" key="1">
    <citation type="journal article" date="2019" name="Gigascience">
        <title>Whole-genome sequence of the oriental lung fluke Paragonimus westermani.</title>
        <authorList>
            <person name="Oey H."/>
            <person name="Zakrzewski M."/>
            <person name="Narain K."/>
            <person name="Devi K.R."/>
            <person name="Agatsuma T."/>
            <person name="Nawaratna S."/>
            <person name="Gobert G.N."/>
            <person name="Jones M.K."/>
            <person name="Ragan M.A."/>
            <person name="McManus D.P."/>
            <person name="Krause L."/>
        </authorList>
    </citation>
    <scope>NUCLEOTIDE SEQUENCE [LARGE SCALE GENOMIC DNA]</scope>
    <source>
        <strain evidence="10 11">IND2009</strain>
    </source>
</reference>
<evidence type="ECO:0000256" key="1">
    <source>
        <dbReference type="ARBA" id="ARBA00001933"/>
    </source>
</evidence>
<dbReference type="GO" id="GO:0030170">
    <property type="term" value="F:pyridoxal phosphate binding"/>
    <property type="evidence" value="ECO:0007669"/>
    <property type="project" value="InterPro"/>
</dbReference>
<dbReference type="InterPro" id="IPR054542">
    <property type="entry name" value="Cys_met_metab_PP"/>
</dbReference>
<dbReference type="SUPFAM" id="SSF53383">
    <property type="entry name" value="PLP-dependent transferases"/>
    <property type="match status" value="1"/>
</dbReference>
<dbReference type="PANTHER" id="PTHR11808:SF15">
    <property type="entry name" value="CYSTATHIONINE GAMMA-LYASE"/>
    <property type="match status" value="1"/>
</dbReference>
<feature type="modified residue" description="N6-(pyridoxal phosphate)lysine" evidence="8">
    <location>
        <position position="256"/>
    </location>
</feature>
<dbReference type="InterPro" id="IPR015422">
    <property type="entry name" value="PyrdxlP-dep_Trfase_small"/>
</dbReference>
<dbReference type="UniPathway" id="UPA00136">
    <property type="reaction ID" value="UER00202"/>
</dbReference>
<keyword evidence="5 8" id="KW-0663">Pyridoxal phosphate</keyword>
<dbReference type="Gene3D" id="3.90.1150.10">
    <property type="entry name" value="Aspartate Aminotransferase, domain 1"/>
    <property type="match status" value="1"/>
</dbReference>
<dbReference type="CDD" id="cd00614">
    <property type="entry name" value="CGS_like"/>
    <property type="match status" value="1"/>
</dbReference>
<dbReference type="Gene3D" id="3.40.640.10">
    <property type="entry name" value="Type I PLP-dependent aspartate aminotransferase-like (Major domain)"/>
    <property type="match status" value="1"/>
</dbReference>
<comment type="caution">
    <text evidence="10">The sequence shown here is derived from an EMBL/GenBank/DDBJ whole genome shotgun (WGS) entry which is preliminary data.</text>
</comment>
<dbReference type="GO" id="GO:0005737">
    <property type="term" value="C:cytoplasm"/>
    <property type="evidence" value="ECO:0007669"/>
    <property type="project" value="TreeGrafter"/>
</dbReference>
<keyword evidence="6" id="KW-0198">Cysteine biosynthesis</keyword>
<dbReference type="InterPro" id="IPR015424">
    <property type="entry name" value="PyrdxlP-dep_Trfase"/>
</dbReference>